<evidence type="ECO:0000313" key="4">
    <source>
        <dbReference type="Proteomes" id="UP000264141"/>
    </source>
</evidence>
<evidence type="ECO:0000313" key="3">
    <source>
        <dbReference type="EMBL" id="HCE17858.1"/>
    </source>
</evidence>
<dbReference type="InterPro" id="IPR021416">
    <property type="entry name" value="DUF3048_N"/>
</dbReference>
<reference evidence="3 4" key="1">
    <citation type="journal article" date="2018" name="Nat. Biotechnol.">
        <title>A standardized bacterial taxonomy based on genome phylogeny substantially revises the tree of life.</title>
        <authorList>
            <person name="Parks D.H."/>
            <person name="Chuvochina M."/>
            <person name="Waite D.W."/>
            <person name="Rinke C."/>
            <person name="Skarshewski A."/>
            <person name="Chaumeil P.A."/>
            <person name="Hugenholtz P."/>
        </authorList>
    </citation>
    <scope>NUCLEOTIDE SEQUENCE [LARGE SCALE GENOMIC DNA]</scope>
    <source>
        <strain evidence="3">UBA8781</strain>
    </source>
</reference>
<proteinExistence type="predicted"/>
<feature type="domain" description="DUF3048" evidence="1">
    <location>
        <begin position="96"/>
        <end position="236"/>
    </location>
</feature>
<protein>
    <submittedName>
        <fullName evidence="3">DUF3048 domain-containing protein</fullName>
    </submittedName>
</protein>
<gene>
    <name evidence="3" type="ORF">DEQ80_08365</name>
</gene>
<dbReference type="InterPro" id="IPR035328">
    <property type="entry name" value="DUF3048_C"/>
</dbReference>
<feature type="domain" description="DUF3048" evidence="2">
    <location>
        <begin position="268"/>
        <end position="391"/>
    </location>
</feature>
<dbReference type="AlphaFoldDB" id="A0A3D1JJB8"/>
<evidence type="ECO:0000259" key="2">
    <source>
        <dbReference type="Pfam" id="PF17479"/>
    </source>
</evidence>
<dbReference type="Pfam" id="PF17479">
    <property type="entry name" value="DUF3048_C"/>
    <property type="match status" value="1"/>
</dbReference>
<name>A0A3D1JJB8_9CHLR</name>
<organism evidence="3 4">
    <name type="scientific">Anaerolinea thermolimosa</name>
    <dbReference type="NCBI Taxonomy" id="229919"/>
    <lineage>
        <taxon>Bacteria</taxon>
        <taxon>Bacillati</taxon>
        <taxon>Chloroflexota</taxon>
        <taxon>Anaerolineae</taxon>
        <taxon>Anaerolineales</taxon>
        <taxon>Anaerolineaceae</taxon>
        <taxon>Anaerolinea</taxon>
    </lineage>
</organism>
<accession>A0A3D1JJB8</accession>
<comment type="caution">
    <text evidence="3">The sequence shown here is derived from an EMBL/GenBank/DDBJ whole genome shotgun (WGS) entry which is preliminary data.</text>
</comment>
<dbReference type="EMBL" id="DPBP01000033">
    <property type="protein sequence ID" value="HCE17858.1"/>
    <property type="molecule type" value="Genomic_DNA"/>
</dbReference>
<dbReference type="Gene3D" id="3.50.90.10">
    <property type="entry name" value="YerB-like"/>
    <property type="match status" value="1"/>
</dbReference>
<evidence type="ECO:0000259" key="1">
    <source>
        <dbReference type="Pfam" id="PF11258"/>
    </source>
</evidence>
<dbReference type="Proteomes" id="UP000264141">
    <property type="component" value="Unassembled WGS sequence"/>
</dbReference>
<dbReference type="OrthoDB" id="9779102at2"/>
<dbReference type="InterPro" id="IPR023158">
    <property type="entry name" value="YerB-like_sf"/>
</dbReference>
<dbReference type="SUPFAM" id="SSF159774">
    <property type="entry name" value="YerB-like"/>
    <property type="match status" value="1"/>
</dbReference>
<sequence>MRNVHFPMTAFENRESRRFPHRFLSWVVVGLMALGFTGCQTTPPQPAVWSPRDPNLQAEAVTTELPTPQANQEPLPSPTPMPLVELPELPPNINPLTGLPVEDLSRLERRPVMVKISNYPRAGRPHAGLSFADLVFEYYIGYGFNRFMAVFLGQDAEMAGPVRSGRLVDAQLAEMYQGILFYGNADDSTDEEILAELGPRALAEKDVPSPPKYRIQAEIPETTLFVNTRELSDYYTSLGKGSNDRRDLRGMIFSDEIHPVNEPAEFLAVQFSRQARGEWRYDRETGLYRRWIETGANSDSPTIPMEPLVDRINNRPIAMANVILVFATYTELAPTKHNIALFDQNAGKRAVFFRDGVRIEGTWRTVSNGRPIQFFNSWGLPMHLKPGPSWIVLVGETSTLTSPAPGQWELRFDIP</sequence>
<dbReference type="Pfam" id="PF11258">
    <property type="entry name" value="DUF3048"/>
    <property type="match status" value="1"/>
</dbReference>
<dbReference type="STRING" id="229919.GCA_001050195_01123"/>